<evidence type="ECO:0000313" key="1">
    <source>
        <dbReference type="EMBL" id="WEK35651.1"/>
    </source>
</evidence>
<accession>A0AAJ5WPA8</accession>
<dbReference type="InterPro" id="IPR011990">
    <property type="entry name" value="TPR-like_helical_dom_sf"/>
</dbReference>
<organism evidence="1 2">
    <name type="scientific">Candidatus Pseudobacter hemicellulosilyticus</name>
    <dbReference type="NCBI Taxonomy" id="3121375"/>
    <lineage>
        <taxon>Bacteria</taxon>
        <taxon>Pseudomonadati</taxon>
        <taxon>Bacteroidota</taxon>
        <taxon>Chitinophagia</taxon>
        <taxon>Chitinophagales</taxon>
        <taxon>Chitinophagaceae</taxon>
        <taxon>Pseudobacter</taxon>
    </lineage>
</organism>
<reference evidence="1" key="1">
    <citation type="submission" date="2023-03" db="EMBL/GenBank/DDBJ databases">
        <title>Andean soil-derived lignocellulolytic bacterial consortium as a source of novel taxa and putative plastic-active enzymes.</title>
        <authorList>
            <person name="Diaz-Garcia L."/>
            <person name="Chuvochina M."/>
            <person name="Feuerriegel G."/>
            <person name="Bunk B."/>
            <person name="Sproer C."/>
            <person name="Streit W.R."/>
            <person name="Rodriguez L.M."/>
            <person name="Overmann J."/>
            <person name="Jimenez D.J."/>
        </authorList>
    </citation>
    <scope>NUCLEOTIDE SEQUENCE</scope>
    <source>
        <strain evidence="1">MAG 7</strain>
    </source>
</reference>
<dbReference type="InterPro" id="IPR041662">
    <property type="entry name" value="SusD-like_2"/>
</dbReference>
<sequence length="501" mass="55821">MKRFINYIVVSTLILGTSSCEKFLDVNDNPNSPTSETLPLNAKLAAPLLSSAIQETGQLNQIGALWAGYWGTNNEGISQFVDLKTYNGPAIRHQRDGIPVWEDGFNNLLYYQLLKEEALAENEYYYAGLSKIMQGWHFLRLVDMYNNIPFDDALQGTKNPTPRYEAGSVVYEKAINLITDGIQDMKNTIPGTEAGTDDILFQGNKSSWIKFANTIKLRALLRQSEVGNNAYIQAELLKIRNEGSGFLNTGENAFIQPGYTTSNANSFWTANYRVVGGATSQNHQNVRPTEYLLEQYELRADPRLPKLYVAVGGAYKGVRFGNPSVTPDYAAAATSPFKGPNENANQPAALFKSAIQPLVLMGSFESLFLQAEAAQRGWTDGDAASLYQSAIQESFKYMEVAASEFTGYYAQTTVNFNDATNKIERIIEQKWLALNSISSLEAWNDYRRLGIPAVPNSLEAPTPQSRPLRLMYPETERMTNNENASLQGSDDMISAKVWWDQ</sequence>
<evidence type="ECO:0000313" key="2">
    <source>
        <dbReference type="Proteomes" id="UP001220610"/>
    </source>
</evidence>
<gene>
    <name evidence="1" type="ORF">P0Y53_24460</name>
</gene>
<dbReference type="Gene3D" id="1.25.40.390">
    <property type="match status" value="1"/>
</dbReference>
<dbReference type="Pfam" id="PF12771">
    <property type="entry name" value="SusD-like_2"/>
    <property type="match status" value="1"/>
</dbReference>
<proteinExistence type="predicted"/>
<dbReference type="Proteomes" id="UP001220610">
    <property type="component" value="Chromosome"/>
</dbReference>
<dbReference type="AlphaFoldDB" id="A0AAJ5WPA8"/>
<dbReference type="EMBL" id="CP119311">
    <property type="protein sequence ID" value="WEK35651.1"/>
    <property type="molecule type" value="Genomic_DNA"/>
</dbReference>
<dbReference type="SUPFAM" id="SSF48452">
    <property type="entry name" value="TPR-like"/>
    <property type="match status" value="1"/>
</dbReference>
<dbReference type="PROSITE" id="PS51257">
    <property type="entry name" value="PROKAR_LIPOPROTEIN"/>
    <property type="match status" value="1"/>
</dbReference>
<protein>
    <submittedName>
        <fullName evidence="1">SusD/RagB family nutrient-binding outer membrane lipoprotein</fullName>
    </submittedName>
</protein>
<name>A0AAJ5WPA8_9BACT</name>
<keyword evidence="1" id="KW-0449">Lipoprotein</keyword>